<keyword evidence="3" id="KW-1185">Reference proteome</keyword>
<dbReference type="SUPFAM" id="SSF52402">
    <property type="entry name" value="Adenine nucleotide alpha hydrolases-like"/>
    <property type="match status" value="1"/>
</dbReference>
<comment type="caution">
    <text evidence="2">The sequence shown here is derived from an EMBL/GenBank/DDBJ whole genome shotgun (WGS) entry which is preliminary data.</text>
</comment>
<dbReference type="Gene3D" id="3.40.50.620">
    <property type="entry name" value="HUPs"/>
    <property type="match status" value="1"/>
</dbReference>
<dbReference type="Pfam" id="PF00582">
    <property type="entry name" value="Usp"/>
    <property type="match status" value="1"/>
</dbReference>
<gene>
    <name evidence="2" type="ORF">KUTeg_020746</name>
</gene>
<dbReference type="InterPro" id="IPR014729">
    <property type="entry name" value="Rossmann-like_a/b/a_fold"/>
</dbReference>
<accession>A0ABQ9E8U3</accession>
<organism evidence="2 3">
    <name type="scientific">Tegillarca granosa</name>
    <name type="common">Malaysian cockle</name>
    <name type="synonym">Anadara granosa</name>
    <dbReference type="NCBI Taxonomy" id="220873"/>
    <lineage>
        <taxon>Eukaryota</taxon>
        <taxon>Metazoa</taxon>
        <taxon>Spiralia</taxon>
        <taxon>Lophotrochozoa</taxon>
        <taxon>Mollusca</taxon>
        <taxon>Bivalvia</taxon>
        <taxon>Autobranchia</taxon>
        <taxon>Pteriomorphia</taxon>
        <taxon>Arcoida</taxon>
        <taxon>Arcoidea</taxon>
        <taxon>Arcidae</taxon>
        <taxon>Tegillarca</taxon>
    </lineage>
</organism>
<dbReference type="InterPro" id="IPR006016">
    <property type="entry name" value="UspA"/>
</dbReference>
<reference evidence="2 3" key="1">
    <citation type="submission" date="2022-12" db="EMBL/GenBank/DDBJ databases">
        <title>Chromosome-level genome of Tegillarca granosa.</title>
        <authorList>
            <person name="Kim J."/>
        </authorList>
    </citation>
    <scope>NUCLEOTIDE SEQUENCE [LARGE SCALE GENOMIC DNA]</scope>
    <source>
        <strain evidence="2">Teg-2019</strain>
        <tissue evidence="2">Adductor muscle</tissue>
    </source>
</reference>
<dbReference type="Proteomes" id="UP001217089">
    <property type="component" value="Unassembled WGS sequence"/>
</dbReference>
<name>A0ABQ9E8U3_TEGGR</name>
<evidence type="ECO:0000259" key="1">
    <source>
        <dbReference type="Pfam" id="PF00582"/>
    </source>
</evidence>
<evidence type="ECO:0000313" key="2">
    <source>
        <dbReference type="EMBL" id="KAJ8301759.1"/>
    </source>
</evidence>
<sequence length="105" mass="12236">MASTDESQQKQKRTVVIAMDDSEHARFALNWYKENMYRSDDEVYVVYSVELSQKLQGEQLFETEINKEIVAILQDEKQKYQARLEALTDTLQKTGVSVINNTQIE</sequence>
<feature type="domain" description="UspA" evidence="1">
    <location>
        <begin position="13"/>
        <end position="84"/>
    </location>
</feature>
<proteinExistence type="predicted"/>
<evidence type="ECO:0000313" key="3">
    <source>
        <dbReference type="Proteomes" id="UP001217089"/>
    </source>
</evidence>
<protein>
    <recommendedName>
        <fullName evidence="1">UspA domain-containing protein</fullName>
    </recommendedName>
</protein>
<dbReference type="EMBL" id="JARBDR010000918">
    <property type="protein sequence ID" value="KAJ8301759.1"/>
    <property type="molecule type" value="Genomic_DNA"/>
</dbReference>